<keyword evidence="1" id="KW-0812">Transmembrane</keyword>
<keyword evidence="1" id="KW-1133">Transmembrane helix</keyword>
<evidence type="ECO:0000256" key="1">
    <source>
        <dbReference type="SAM" id="Phobius"/>
    </source>
</evidence>
<keyword evidence="3" id="KW-1185">Reference proteome</keyword>
<feature type="transmembrane region" description="Helical" evidence="1">
    <location>
        <begin position="61"/>
        <end position="82"/>
    </location>
</feature>
<organism evidence="2 3">
    <name type="scientific">Apiospora marii</name>
    <dbReference type="NCBI Taxonomy" id="335849"/>
    <lineage>
        <taxon>Eukaryota</taxon>
        <taxon>Fungi</taxon>
        <taxon>Dikarya</taxon>
        <taxon>Ascomycota</taxon>
        <taxon>Pezizomycotina</taxon>
        <taxon>Sordariomycetes</taxon>
        <taxon>Xylariomycetidae</taxon>
        <taxon>Amphisphaeriales</taxon>
        <taxon>Apiosporaceae</taxon>
        <taxon>Apiospora</taxon>
    </lineage>
</organism>
<protein>
    <submittedName>
        <fullName evidence="2">Uncharacterized protein</fullName>
    </submittedName>
</protein>
<evidence type="ECO:0000313" key="3">
    <source>
        <dbReference type="Proteomes" id="UP001396898"/>
    </source>
</evidence>
<accession>A0ABR1SJ06</accession>
<comment type="caution">
    <text evidence="2">The sequence shown here is derived from an EMBL/GenBank/DDBJ whole genome shotgun (WGS) entry which is preliminary data.</text>
</comment>
<reference evidence="2 3" key="1">
    <citation type="submission" date="2023-01" db="EMBL/GenBank/DDBJ databases">
        <title>Analysis of 21 Apiospora genomes using comparative genomics revels a genus with tremendous synthesis potential of carbohydrate active enzymes and secondary metabolites.</title>
        <authorList>
            <person name="Sorensen T."/>
        </authorList>
    </citation>
    <scope>NUCLEOTIDE SEQUENCE [LARGE SCALE GENOMIC DNA]</scope>
    <source>
        <strain evidence="2 3">CBS 20057</strain>
    </source>
</reference>
<name>A0ABR1SJ06_9PEZI</name>
<sequence length="227" mass="24059">MYIAIGSKTRAKEGLGVVVESIIPIPRIHQLLEETVIHFRFDLDLFLLSVGTLLLGIRSSLLLGGLLLCGVGTLLCGVGTLLLGVRTFNLGEVTIICLHGLIGDALGDPLVAQSHFQFCLGCLLLIQSVLELLLGVISVLEVSSKCSDDLLLAVHALFEELLALTFACQIGSQIGSYLGVGLLLQSAVLCPETSEGMLGHLASFSSYVSRDGLGQIGAMVEQNDEKQ</sequence>
<dbReference type="Proteomes" id="UP001396898">
    <property type="component" value="Unassembled WGS sequence"/>
</dbReference>
<gene>
    <name evidence="2" type="ORF">PG991_003107</name>
</gene>
<proteinExistence type="predicted"/>
<dbReference type="EMBL" id="JAQQWI010000006">
    <property type="protein sequence ID" value="KAK8033709.1"/>
    <property type="molecule type" value="Genomic_DNA"/>
</dbReference>
<evidence type="ECO:0000313" key="2">
    <source>
        <dbReference type="EMBL" id="KAK8033709.1"/>
    </source>
</evidence>
<keyword evidence="1" id="KW-0472">Membrane</keyword>